<organism evidence="3 4">
    <name type="scientific">Chenopodium quinoa</name>
    <name type="common">Quinoa</name>
    <dbReference type="NCBI Taxonomy" id="63459"/>
    <lineage>
        <taxon>Eukaryota</taxon>
        <taxon>Viridiplantae</taxon>
        <taxon>Streptophyta</taxon>
        <taxon>Embryophyta</taxon>
        <taxon>Tracheophyta</taxon>
        <taxon>Spermatophyta</taxon>
        <taxon>Magnoliopsida</taxon>
        <taxon>eudicotyledons</taxon>
        <taxon>Gunneridae</taxon>
        <taxon>Pentapetalae</taxon>
        <taxon>Caryophyllales</taxon>
        <taxon>Chenopodiaceae</taxon>
        <taxon>Chenopodioideae</taxon>
        <taxon>Atripliceae</taxon>
        <taxon>Chenopodium</taxon>
    </lineage>
</organism>
<feature type="transmembrane region" description="Helical" evidence="2">
    <location>
        <begin position="157"/>
        <end position="182"/>
    </location>
</feature>
<evidence type="ECO:0000256" key="1">
    <source>
        <dbReference type="SAM" id="Coils"/>
    </source>
</evidence>
<feature type="coiled-coil region" evidence="1">
    <location>
        <begin position="96"/>
        <end position="123"/>
    </location>
</feature>
<evidence type="ECO:0000256" key="2">
    <source>
        <dbReference type="SAM" id="Phobius"/>
    </source>
</evidence>
<keyword evidence="2" id="KW-0812">Transmembrane</keyword>
<reference evidence="3" key="2">
    <citation type="submission" date="2021-03" db="UniProtKB">
        <authorList>
            <consortium name="EnsemblPlants"/>
        </authorList>
    </citation>
    <scope>IDENTIFICATION</scope>
</reference>
<reference evidence="3" key="1">
    <citation type="journal article" date="2017" name="Nature">
        <title>The genome of Chenopodium quinoa.</title>
        <authorList>
            <person name="Jarvis D.E."/>
            <person name="Ho Y.S."/>
            <person name="Lightfoot D.J."/>
            <person name="Schmoeckel S.M."/>
            <person name="Li B."/>
            <person name="Borm T.J.A."/>
            <person name="Ohyanagi H."/>
            <person name="Mineta K."/>
            <person name="Michell C.T."/>
            <person name="Saber N."/>
            <person name="Kharbatia N.M."/>
            <person name="Rupper R.R."/>
            <person name="Sharp A.R."/>
            <person name="Dally N."/>
            <person name="Boughton B.A."/>
            <person name="Woo Y.H."/>
            <person name="Gao G."/>
            <person name="Schijlen E.G.W.M."/>
            <person name="Guo X."/>
            <person name="Momin A.A."/>
            <person name="Negrao S."/>
            <person name="Al-Babili S."/>
            <person name="Gehring C."/>
            <person name="Roessner U."/>
            <person name="Jung C."/>
            <person name="Murphy K."/>
            <person name="Arold S.T."/>
            <person name="Gojobori T."/>
            <person name="van der Linden C.G."/>
            <person name="van Loo E.N."/>
            <person name="Jellen E.N."/>
            <person name="Maughan P.J."/>
            <person name="Tester M."/>
        </authorList>
    </citation>
    <scope>NUCLEOTIDE SEQUENCE [LARGE SCALE GENOMIC DNA]</scope>
    <source>
        <strain evidence="3">cv. PI 614886</strain>
    </source>
</reference>
<keyword evidence="4" id="KW-1185">Reference proteome</keyword>
<dbReference type="AlphaFoldDB" id="A0A803MCK6"/>
<dbReference type="EnsemblPlants" id="AUR62027199-RA">
    <property type="protein sequence ID" value="AUR62027199-RA:cds"/>
    <property type="gene ID" value="AUR62027199"/>
</dbReference>
<dbReference type="PANTHER" id="PTHR33868:SF10">
    <property type="entry name" value="OS08G0483100 PROTEIN"/>
    <property type="match status" value="1"/>
</dbReference>
<sequence>MANWAGATPKNQQMFNVKGFDENDLMMGVMLSQKPGNDLIQNCDLPPPTKVFSGLPDNVTVISPMKRKKVQNFVGDHDHGDEFDVGDRKMGLLKALRLSQTRAREAEAKYAAMTKERDALACAVVQDSMQIFAYRQFVTLLEFQGDEGGDGSGSNGLTLLITMAFCLGIAGVGFAVGCKYFYSY</sequence>
<evidence type="ECO:0000313" key="3">
    <source>
        <dbReference type="EnsemblPlants" id="AUR62027199-RA:cds"/>
    </source>
</evidence>
<proteinExistence type="predicted"/>
<name>A0A803MCK6_CHEQI</name>
<dbReference type="Proteomes" id="UP000596660">
    <property type="component" value="Unplaced"/>
</dbReference>
<dbReference type="PANTHER" id="PTHR33868">
    <property type="entry name" value="EXPRESSED PROTEIN"/>
    <property type="match status" value="1"/>
</dbReference>
<keyword evidence="2" id="KW-0472">Membrane</keyword>
<dbReference type="Gramene" id="AUR62027199-RA">
    <property type="protein sequence ID" value="AUR62027199-RA:cds"/>
    <property type="gene ID" value="AUR62027199"/>
</dbReference>
<protein>
    <submittedName>
        <fullName evidence="3">Uncharacterized protein</fullName>
    </submittedName>
</protein>
<evidence type="ECO:0000313" key="4">
    <source>
        <dbReference type="Proteomes" id="UP000596660"/>
    </source>
</evidence>
<keyword evidence="2" id="KW-1133">Transmembrane helix</keyword>
<accession>A0A803MCK6</accession>
<dbReference type="OMA" id="MANWAGA"/>
<keyword evidence="1" id="KW-0175">Coiled coil</keyword>